<evidence type="ECO:0000256" key="5">
    <source>
        <dbReference type="ARBA" id="ARBA00022723"/>
    </source>
</evidence>
<keyword evidence="3" id="KW-0052">Apoplast</keyword>
<dbReference type="InterPro" id="IPR011051">
    <property type="entry name" value="RmlC_Cupin_sf"/>
</dbReference>
<evidence type="ECO:0000313" key="11">
    <source>
        <dbReference type="Proteomes" id="UP001341840"/>
    </source>
</evidence>
<dbReference type="InterPro" id="IPR006045">
    <property type="entry name" value="Cupin_1"/>
</dbReference>
<protein>
    <recommendedName>
        <fullName evidence="9">Cupin type-1 domain-containing protein</fullName>
    </recommendedName>
</protein>
<dbReference type="Pfam" id="PF00190">
    <property type="entry name" value="Cupin_1"/>
    <property type="match status" value="1"/>
</dbReference>
<comment type="subcellular location">
    <subcellularLocation>
        <location evidence="1">Secreted</location>
        <location evidence="1">Extracellular space</location>
        <location evidence="1">Apoplast</location>
    </subcellularLocation>
</comment>
<dbReference type="PRINTS" id="PR00325">
    <property type="entry name" value="GERMIN"/>
</dbReference>
<keyword evidence="4" id="KW-0964">Secreted</keyword>
<dbReference type="InterPro" id="IPR001929">
    <property type="entry name" value="Germin"/>
</dbReference>
<evidence type="ECO:0000259" key="9">
    <source>
        <dbReference type="SMART" id="SM00835"/>
    </source>
</evidence>
<keyword evidence="8" id="KW-0464">Manganese</keyword>
<comment type="similarity">
    <text evidence="2">Belongs to the germin family.</text>
</comment>
<evidence type="ECO:0000256" key="8">
    <source>
        <dbReference type="ARBA" id="ARBA00023211"/>
    </source>
</evidence>
<name>A0ABU6U3W7_9FABA</name>
<keyword evidence="11" id="KW-1185">Reference proteome</keyword>
<evidence type="ECO:0000256" key="7">
    <source>
        <dbReference type="ARBA" id="ARBA00023180"/>
    </source>
</evidence>
<proteinExistence type="inferred from homology"/>
<dbReference type="InterPro" id="IPR019780">
    <property type="entry name" value="Germin_Mn-BS"/>
</dbReference>
<dbReference type="CDD" id="cd02241">
    <property type="entry name" value="cupin_OxOx"/>
    <property type="match status" value="1"/>
</dbReference>
<dbReference type="PROSITE" id="PS00725">
    <property type="entry name" value="GERMIN"/>
    <property type="match status" value="1"/>
</dbReference>
<sequence>MPPVLKAAVLPWHRDDEFGPEKGENQWKSKVDRWTAVQGSVALPGSGAATMATHGGWFCRMREGANPFFALIGCGPVILIEAQFFGAQFLKFQLQTQYLGPSPFLRLDGLSELLGEEVEASEEWSELPQAVLHLAEETSPQTTPAGNHREDYHSITSECLAGTPPTRSRGDHQLIPKLGLIRKQTSRSLLCNIGAVAGDQTRDTCPAVPPKTQTIFINGLPCKSPANVTAQDFKTNELSNPGYPDIFGASVKIVGAAEFSGLNTLGLSIGRTDVDKDGLDNFHYHPRATEMIFVAKGGLIAGFIDTKNQVFQKFLSVGDVFVFPKGLFHFSLNYGFEDATFFSVFNSQNPGLVSLNPTYFDHTLESIEKLKKRIVSLSTSSEVPEVTLLASRELESIYS</sequence>
<keyword evidence="5" id="KW-0479">Metal-binding</keyword>
<dbReference type="Proteomes" id="UP001341840">
    <property type="component" value="Unassembled WGS sequence"/>
</dbReference>
<organism evidence="10 11">
    <name type="scientific">Stylosanthes scabra</name>
    <dbReference type="NCBI Taxonomy" id="79078"/>
    <lineage>
        <taxon>Eukaryota</taxon>
        <taxon>Viridiplantae</taxon>
        <taxon>Streptophyta</taxon>
        <taxon>Embryophyta</taxon>
        <taxon>Tracheophyta</taxon>
        <taxon>Spermatophyta</taxon>
        <taxon>Magnoliopsida</taxon>
        <taxon>eudicotyledons</taxon>
        <taxon>Gunneridae</taxon>
        <taxon>Pentapetalae</taxon>
        <taxon>rosids</taxon>
        <taxon>fabids</taxon>
        <taxon>Fabales</taxon>
        <taxon>Fabaceae</taxon>
        <taxon>Papilionoideae</taxon>
        <taxon>50 kb inversion clade</taxon>
        <taxon>dalbergioids sensu lato</taxon>
        <taxon>Dalbergieae</taxon>
        <taxon>Pterocarpus clade</taxon>
        <taxon>Stylosanthes</taxon>
    </lineage>
</organism>
<evidence type="ECO:0000256" key="3">
    <source>
        <dbReference type="ARBA" id="ARBA00022523"/>
    </source>
</evidence>
<keyword evidence="7" id="KW-0325">Glycoprotein</keyword>
<evidence type="ECO:0000256" key="2">
    <source>
        <dbReference type="ARBA" id="ARBA00007456"/>
    </source>
</evidence>
<dbReference type="SUPFAM" id="SSF51182">
    <property type="entry name" value="RmlC-like cupins"/>
    <property type="match status" value="1"/>
</dbReference>
<feature type="domain" description="Cupin type-1" evidence="9">
    <location>
        <begin position="239"/>
        <end position="387"/>
    </location>
</feature>
<dbReference type="EMBL" id="JASCZI010120850">
    <property type="protein sequence ID" value="MED6155857.1"/>
    <property type="molecule type" value="Genomic_DNA"/>
</dbReference>
<evidence type="ECO:0000256" key="4">
    <source>
        <dbReference type="ARBA" id="ARBA00022525"/>
    </source>
</evidence>
<evidence type="ECO:0000256" key="1">
    <source>
        <dbReference type="ARBA" id="ARBA00004271"/>
    </source>
</evidence>
<dbReference type="InterPro" id="IPR014710">
    <property type="entry name" value="RmlC-like_jellyroll"/>
</dbReference>
<evidence type="ECO:0000256" key="6">
    <source>
        <dbReference type="ARBA" id="ARBA00023157"/>
    </source>
</evidence>
<accession>A0ABU6U3W7</accession>
<gene>
    <name evidence="10" type="ORF">PIB30_009330</name>
</gene>
<dbReference type="SMART" id="SM00835">
    <property type="entry name" value="Cupin_1"/>
    <property type="match status" value="1"/>
</dbReference>
<comment type="caution">
    <text evidence="10">The sequence shown here is derived from an EMBL/GenBank/DDBJ whole genome shotgun (WGS) entry which is preliminary data.</text>
</comment>
<keyword evidence="6" id="KW-1015">Disulfide bond</keyword>
<dbReference type="Gene3D" id="2.60.120.10">
    <property type="entry name" value="Jelly Rolls"/>
    <property type="match status" value="1"/>
</dbReference>
<dbReference type="PANTHER" id="PTHR31238">
    <property type="entry name" value="GERMIN-LIKE PROTEIN SUBFAMILY 3 MEMBER 3"/>
    <property type="match status" value="1"/>
</dbReference>
<reference evidence="10 11" key="1">
    <citation type="journal article" date="2023" name="Plants (Basel)">
        <title>Bridging the Gap: Combining Genomics and Transcriptomics Approaches to Understand Stylosanthes scabra, an Orphan Legume from the Brazilian Caatinga.</title>
        <authorList>
            <person name="Ferreira-Neto J.R.C."/>
            <person name="da Silva M.D."/>
            <person name="Binneck E."/>
            <person name="de Melo N.F."/>
            <person name="da Silva R.H."/>
            <person name="de Melo A.L.T.M."/>
            <person name="Pandolfi V."/>
            <person name="Bustamante F.O."/>
            <person name="Brasileiro-Vidal A.C."/>
            <person name="Benko-Iseppon A.M."/>
        </authorList>
    </citation>
    <scope>NUCLEOTIDE SEQUENCE [LARGE SCALE GENOMIC DNA]</scope>
    <source>
        <tissue evidence="10">Leaves</tissue>
    </source>
</reference>
<evidence type="ECO:0000313" key="10">
    <source>
        <dbReference type="EMBL" id="MED6155857.1"/>
    </source>
</evidence>